<dbReference type="OrthoDB" id="9801395at2"/>
<proteinExistence type="inferred from homology"/>
<dbReference type="HAMAP" id="MF_00518">
    <property type="entry name" value="Deacylase_Dtd"/>
    <property type="match status" value="1"/>
</dbReference>
<dbReference type="EMBL" id="QXEV01000021">
    <property type="protein sequence ID" value="RIA73971.1"/>
    <property type="molecule type" value="Genomic_DNA"/>
</dbReference>
<comment type="caution">
    <text evidence="3">The sequence shown here is derived from an EMBL/GenBank/DDBJ whole genome shotgun (WGS) entry which is preliminary data.</text>
</comment>
<dbReference type="GO" id="GO:0043908">
    <property type="term" value="F:Ser(Gly)-tRNA(Ala) hydrolase activity"/>
    <property type="evidence" value="ECO:0007669"/>
    <property type="project" value="UniProtKB-UniRule"/>
</dbReference>
<dbReference type="GO" id="GO:0019478">
    <property type="term" value="P:D-amino acid catabolic process"/>
    <property type="evidence" value="ECO:0007669"/>
    <property type="project" value="UniProtKB-UniRule"/>
</dbReference>
<keyword evidence="2" id="KW-0694">RNA-binding</keyword>
<dbReference type="AlphaFoldDB" id="A0A397RUE1"/>
<evidence type="ECO:0000313" key="3">
    <source>
        <dbReference type="EMBL" id="RIA73971.1"/>
    </source>
</evidence>
<dbReference type="Pfam" id="PF02580">
    <property type="entry name" value="Tyr_Deacylase"/>
    <property type="match status" value="1"/>
</dbReference>
<dbReference type="Gene3D" id="3.50.80.10">
    <property type="entry name" value="D-tyrosyl-tRNA(Tyr) deacylase"/>
    <property type="match status" value="1"/>
</dbReference>
<dbReference type="NCBIfam" id="TIGR00256">
    <property type="entry name" value="D-aminoacyl-tRNA deacylase"/>
    <property type="match status" value="1"/>
</dbReference>
<protein>
    <recommendedName>
        <fullName evidence="2">D-aminoacyl-tRNA deacylase</fullName>
        <shortName evidence="2">DTD</shortName>
        <ecNumber evidence="2">3.1.1.96</ecNumber>
    </recommendedName>
    <alternativeName>
        <fullName evidence="2">Gly-tRNA(Ala) deacylase</fullName>
        <ecNumber evidence="2">3.1.1.-</ecNumber>
    </alternativeName>
</protein>
<organism evidence="3 4">
    <name type="scientific">Anaeroplasma bactoclasticum</name>
    <dbReference type="NCBI Taxonomy" id="2088"/>
    <lineage>
        <taxon>Bacteria</taxon>
        <taxon>Bacillati</taxon>
        <taxon>Mycoplasmatota</taxon>
        <taxon>Mollicutes</taxon>
        <taxon>Anaeroplasmatales</taxon>
        <taxon>Anaeroplasmataceae</taxon>
        <taxon>Anaeroplasma</taxon>
    </lineage>
</organism>
<comment type="function">
    <text evidence="2">An aminoacyl-tRNA editing enzyme that deacylates mischarged D-aminoacyl-tRNAs. Also deacylates mischarged glycyl-tRNA(Ala), protecting cells against glycine mischarging by AlaRS. Acts via tRNA-based rather than protein-based catalysis; rejects L-amino acids rather than detecting D-amino acids in the active site. By recycling D-aminoacyl-tRNA to D-amino acids and free tRNA molecules, this enzyme counteracts the toxicity associated with the formation of D-aminoacyl-tRNA entities in vivo and helps enforce protein L-homochirality.</text>
</comment>
<dbReference type="RefSeq" id="WP_119016662.1">
    <property type="nucleotide sequence ID" value="NZ_QXEV01000021.1"/>
</dbReference>
<comment type="similarity">
    <text evidence="1 2">Belongs to the DTD family.</text>
</comment>
<dbReference type="InterPro" id="IPR003732">
    <property type="entry name" value="Daa-tRNA_deacyls_DTD"/>
</dbReference>
<sequence length="148" mass="16567">MRVLIQRVKYSSCTIDGKVTGKTDKGFMLLIGFKTTDTLAELEKCQKKVFGMRIFEDENGKMNKSLLDVGGSILAISQFTLYADCKRGNRPGFTDAMEFNKASEYYDLFVKMLRDSGLHVETGIFGADMKIELLNDGPVTILLDTDDL</sequence>
<comment type="subunit">
    <text evidence="2">Homodimer.</text>
</comment>
<keyword evidence="2" id="KW-0820">tRNA-binding</keyword>
<dbReference type="Proteomes" id="UP000266506">
    <property type="component" value="Unassembled WGS sequence"/>
</dbReference>
<dbReference type="PANTHER" id="PTHR10472:SF5">
    <property type="entry name" value="D-AMINOACYL-TRNA DEACYLASE 1"/>
    <property type="match status" value="1"/>
</dbReference>
<keyword evidence="2" id="KW-0963">Cytoplasm</keyword>
<name>A0A397RUE1_9MOLU</name>
<keyword evidence="4" id="KW-1185">Reference proteome</keyword>
<dbReference type="InterPro" id="IPR023509">
    <property type="entry name" value="DTD-like_sf"/>
</dbReference>
<dbReference type="InParanoid" id="A0A397RUE1"/>
<dbReference type="GO" id="GO:0106026">
    <property type="term" value="F:Gly-tRNA(Ala) deacylase activity"/>
    <property type="evidence" value="ECO:0007669"/>
    <property type="project" value="UniProtKB-UniRule"/>
</dbReference>
<comment type="subcellular location">
    <subcellularLocation>
        <location evidence="2">Cytoplasm</location>
    </subcellularLocation>
</comment>
<dbReference type="GO" id="GO:0000049">
    <property type="term" value="F:tRNA binding"/>
    <property type="evidence" value="ECO:0007669"/>
    <property type="project" value="UniProtKB-UniRule"/>
</dbReference>
<feature type="short sequence motif" description="Gly-cisPro motif, important for rejection of L-amino acids" evidence="2">
    <location>
        <begin position="137"/>
        <end position="138"/>
    </location>
</feature>
<dbReference type="EC" id="3.1.1.96" evidence="2"/>
<gene>
    <name evidence="2" type="primary">dtd</name>
    <name evidence="3" type="ORF">EI71_01553</name>
</gene>
<dbReference type="SUPFAM" id="SSF69500">
    <property type="entry name" value="DTD-like"/>
    <property type="match status" value="1"/>
</dbReference>
<dbReference type="FunCoup" id="A0A397RUE1">
    <property type="interactions" value="282"/>
</dbReference>
<comment type="domain">
    <text evidence="2">A Gly-cisPro motif from one monomer fits into the active site of the other monomer to allow specific chiral rejection of L-amino acids.</text>
</comment>
<evidence type="ECO:0000256" key="2">
    <source>
        <dbReference type="HAMAP-Rule" id="MF_00518"/>
    </source>
</evidence>
<reference evidence="3 4" key="1">
    <citation type="submission" date="2018-08" db="EMBL/GenBank/DDBJ databases">
        <title>Genomic Encyclopedia of Archaeal and Bacterial Type Strains, Phase II (KMG-II): from individual species to whole genera.</title>
        <authorList>
            <person name="Goeker M."/>
        </authorList>
    </citation>
    <scope>NUCLEOTIDE SEQUENCE [LARGE SCALE GENOMIC DNA]</scope>
    <source>
        <strain evidence="3 4">ATCC 27112</strain>
    </source>
</reference>
<dbReference type="FunFam" id="3.50.80.10:FF:000001">
    <property type="entry name" value="D-aminoacyl-tRNA deacylase"/>
    <property type="match status" value="1"/>
</dbReference>
<dbReference type="GO" id="GO:0005737">
    <property type="term" value="C:cytoplasm"/>
    <property type="evidence" value="ECO:0007669"/>
    <property type="project" value="UniProtKB-SubCell"/>
</dbReference>
<evidence type="ECO:0000313" key="4">
    <source>
        <dbReference type="Proteomes" id="UP000266506"/>
    </source>
</evidence>
<accession>A0A397RUE1</accession>
<dbReference type="EC" id="3.1.1.-" evidence="2"/>
<dbReference type="PANTHER" id="PTHR10472">
    <property type="entry name" value="D-TYROSYL-TRNA TYR DEACYLASE"/>
    <property type="match status" value="1"/>
</dbReference>
<keyword evidence="2" id="KW-0378">Hydrolase</keyword>
<comment type="catalytic activity">
    <reaction evidence="2">
        <text>glycyl-tRNA(Ala) + H2O = tRNA(Ala) + glycine + H(+)</text>
        <dbReference type="Rhea" id="RHEA:53744"/>
        <dbReference type="Rhea" id="RHEA-COMP:9657"/>
        <dbReference type="Rhea" id="RHEA-COMP:13640"/>
        <dbReference type="ChEBI" id="CHEBI:15377"/>
        <dbReference type="ChEBI" id="CHEBI:15378"/>
        <dbReference type="ChEBI" id="CHEBI:57305"/>
        <dbReference type="ChEBI" id="CHEBI:78442"/>
        <dbReference type="ChEBI" id="CHEBI:78522"/>
    </reaction>
</comment>
<comment type="catalytic activity">
    <reaction evidence="2">
        <text>a D-aminoacyl-tRNA + H2O = a tRNA + a D-alpha-amino acid + H(+)</text>
        <dbReference type="Rhea" id="RHEA:13953"/>
        <dbReference type="Rhea" id="RHEA-COMP:10123"/>
        <dbReference type="Rhea" id="RHEA-COMP:10124"/>
        <dbReference type="ChEBI" id="CHEBI:15377"/>
        <dbReference type="ChEBI" id="CHEBI:15378"/>
        <dbReference type="ChEBI" id="CHEBI:59871"/>
        <dbReference type="ChEBI" id="CHEBI:78442"/>
        <dbReference type="ChEBI" id="CHEBI:79333"/>
        <dbReference type="EC" id="3.1.1.96"/>
    </reaction>
</comment>
<evidence type="ECO:0000256" key="1">
    <source>
        <dbReference type="ARBA" id="ARBA00009673"/>
    </source>
</evidence>
<dbReference type="GO" id="GO:0051500">
    <property type="term" value="F:D-tyrosyl-tRNA(Tyr) deacylase activity"/>
    <property type="evidence" value="ECO:0007669"/>
    <property type="project" value="TreeGrafter"/>
</dbReference>